<dbReference type="GO" id="GO:0016491">
    <property type="term" value="F:oxidoreductase activity"/>
    <property type="evidence" value="ECO:0007669"/>
    <property type="project" value="InterPro"/>
</dbReference>
<accession>A0A6J6U6P8</accession>
<feature type="region of interest" description="Disordered" evidence="1">
    <location>
        <begin position="1"/>
        <end position="20"/>
    </location>
</feature>
<organism evidence="3">
    <name type="scientific">freshwater metagenome</name>
    <dbReference type="NCBI Taxonomy" id="449393"/>
    <lineage>
        <taxon>unclassified sequences</taxon>
        <taxon>metagenomes</taxon>
        <taxon>ecological metagenomes</taxon>
    </lineage>
</organism>
<proteinExistence type="predicted"/>
<evidence type="ECO:0000259" key="2">
    <source>
        <dbReference type="Pfam" id="PF09995"/>
    </source>
</evidence>
<dbReference type="AlphaFoldDB" id="A0A6J6U6P8"/>
<evidence type="ECO:0000256" key="1">
    <source>
        <dbReference type="SAM" id="MobiDB-lite"/>
    </source>
</evidence>
<sequence length="343" mass="35900">MAGLEDARGEVSGQSWGVPPSPLSLLESARDQVASGFRRIVSGDPDGAPDWVRSMADGSDVGYFGPGSAAWKVHGSLPTIVGGVRALLMQALHPGALAGVMQHSRYETDAFGRLAGTTQWLTVVTFGDRAAADRECARVKGLHRKVTGTYETSQGPTPYAASDPDLLRWVHVAFTDSFLATHRVWGGEIPGGPDAYVREWAKAGELVGVVDPPRSVAELRSQIADYGPVLRGDAASAKTVSFIKNMPFPLAAKPAYGLLFAGACSTMPPEHRELLGLPTVPLTMTKPLVAAMLGTLGLALGPASPSMRAAESRVESLQADESGDGDRSDEAGRGGGATRSTPV</sequence>
<dbReference type="InterPro" id="IPR018713">
    <property type="entry name" value="MPAB/Lcp_cat_dom"/>
</dbReference>
<feature type="region of interest" description="Disordered" evidence="1">
    <location>
        <begin position="307"/>
        <end position="343"/>
    </location>
</feature>
<evidence type="ECO:0000313" key="3">
    <source>
        <dbReference type="EMBL" id="CAB4754009.1"/>
    </source>
</evidence>
<name>A0A6J6U6P8_9ZZZZ</name>
<dbReference type="PANTHER" id="PTHR36151">
    <property type="entry name" value="BLR2777 PROTEIN"/>
    <property type="match status" value="1"/>
</dbReference>
<dbReference type="EMBL" id="CAEZYW010000251">
    <property type="protein sequence ID" value="CAB4754009.1"/>
    <property type="molecule type" value="Genomic_DNA"/>
</dbReference>
<dbReference type="PANTHER" id="PTHR36151:SF3">
    <property type="entry name" value="ER-BOUND OXYGENASE MPAB_MPAB'_RUBBER OXYGENASE CATALYTIC DOMAIN-CONTAINING PROTEIN"/>
    <property type="match status" value="1"/>
</dbReference>
<reference evidence="3" key="1">
    <citation type="submission" date="2020-05" db="EMBL/GenBank/DDBJ databases">
        <authorList>
            <person name="Chiriac C."/>
            <person name="Salcher M."/>
            <person name="Ghai R."/>
            <person name="Kavagutti S V."/>
        </authorList>
    </citation>
    <scope>NUCLEOTIDE SEQUENCE</scope>
</reference>
<dbReference type="Pfam" id="PF09995">
    <property type="entry name" value="MPAB_Lcp_cat"/>
    <property type="match status" value="1"/>
</dbReference>
<protein>
    <submittedName>
        <fullName evidence="3">Unannotated protein</fullName>
    </submittedName>
</protein>
<feature type="domain" description="ER-bound oxygenase mpaB/mpaB'/Rubber oxygenase catalytic" evidence="2">
    <location>
        <begin position="71"/>
        <end position="281"/>
    </location>
</feature>
<gene>
    <name evidence="3" type="ORF">UFOPK2786_01438</name>
</gene>